<reference evidence="2 3" key="1">
    <citation type="submission" date="2020-07" db="EMBL/GenBank/DDBJ databases">
        <authorList>
            <person name="Feng X."/>
        </authorList>
    </citation>
    <scope>NUCLEOTIDE SEQUENCE [LARGE SCALE GENOMIC DNA]</scope>
    <source>
        <strain evidence="2 3">JCM31066</strain>
    </source>
</reference>
<dbReference type="Proteomes" id="UP000546464">
    <property type="component" value="Unassembled WGS sequence"/>
</dbReference>
<dbReference type="RefSeq" id="WP_185677254.1">
    <property type="nucleotide sequence ID" value="NZ_JACHVB010000064.1"/>
</dbReference>
<comment type="caution">
    <text evidence="2">The sequence shown here is derived from an EMBL/GenBank/DDBJ whole genome shotgun (WGS) entry which is preliminary data.</text>
</comment>
<name>A0A842HIK2_9BACT</name>
<evidence type="ECO:0000256" key="1">
    <source>
        <dbReference type="SAM" id="SignalP"/>
    </source>
</evidence>
<proteinExistence type="predicted"/>
<keyword evidence="3" id="KW-1185">Reference proteome</keyword>
<accession>A0A842HIK2</accession>
<gene>
    <name evidence="2" type="ORF">H5P28_18910</name>
</gene>
<dbReference type="AlphaFoldDB" id="A0A842HIK2"/>
<dbReference type="EMBL" id="JACHVB010000064">
    <property type="protein sequence ID" value="MBC2596343.1"/>
    <property type="molecule type" value="Genomic_DNA"/>
</dbReference>
<protein>
    <submittedName>
        <fullName evidence="2">Uncharacterized protein</fullName>
    </submittedName>
</protein>
<evidence type="ECO:0000313" key="2">
    <source>
        <dbReference type="EMBL" id="MBC2596343.1"/>
    </source>
</evidence>
<organism evidence="2 3">
    <name type="scientific">Ruficoccus amylovorans</name>
    <dbReference type="NCBI Taxonomy" id="1804625"/>
    <lineage>
        <taxon>Bacteria</taxon>
        <taxon>Pseudomonadati</taxon>
        <taxon>Verrucomicrobiota</taxon>
        <taxon>Opitutia</taxon>
        <taxon>Puniceicoccales</taxon>
        <taxon>Cerasicoccaceae</taxon>
        <taxon>Ruficoccus</taxon>
    </lineage>
</organism>
<evidence type="ECO:0000313" key="3">
    <source>
        <dbReference type="Proteomes" id="UP000546464"/>
    </source>
</evidence>
<feature type="signal peptide" evidence="1">
    <location>
        <begin position="1"/>
        <end position="21"/>
    </location>
</feature>
<sequence>MQLPRFALIVILALLPVALQAAKKNAPAEPVTTLSDEEVVQRLATTDILAWERAMDLKKQGLSLIDSGKRLQEREVGAFRDAASVARDKEDGKRMAAEGQAKVAEAEAELNALRLKAEEASPSQTPANAAAATHKLDLAPQTFGDDVLVPVIEKQLFTLWGMGYKRILLIGAWASTTDATTPLPQLRTKLAEEMRRKDGNRYSIVPTDASDYLYLVIDGVPTVNYPNKFDTANAQRTALVYAELVPSPDRKETWISLRAVDANSMELIDSRLLLCKNDAALDEMLGLSPDEKADAVTTRPQEPVAVVINDEADFVARVDASNATYQFGIRYLGDASGFRARQAAILLKTILPPAGIKMSDADFFARALPTDEASAQEEVRYDALWQLEPREPGLPLRQTYTLEAISLRGDEERALNVGSLEVASASAD</sequence>
<keyword evidence="1" id="KW-0732">Signal</keyword>
<feature type="chain" id="PRO_5032791950" evidence="1">
    <location>
        <begin position="22"/>
        <end position="428"/>
    </location>
</feature>